<proteinExistence type="inferred from homology"/>
<keyword evidence="4 11" id="KW-0548">Nucleotidyltransferase</keyword>
<dbReference type="Pfam" id="PF12627">
    <property type="entry name" value="PolyA_pol_RNAbd"/>
    <property type="match status" value="1"/>
</dbReference>
<keyword evidence="10 11" id="KW-0694">RNA-binding</keyword>
<comment type="function">
    <text evidence="11">Catalyzes the addition and repair of the essential 3'-terminal CCA sequence in tRNAs without using a nucleic acid template. Adds these three nucleotides in the order of C, C, and A to the tRNA nucleotide-73, using CTP and ATP as substrates and producing inorganic pyrophosphate. tRNA 3'-terminal CCA addition is required both for tRNA processing and repair. Also involved in tRNA surveillance by mediating tandem CCA addition to generate a CCACCA at the 3' terminus of unstable tRNAs. While stable tRNAs receive only 3'-terminal CCA, unstable tRNAs are marked with CCACCA and rapidly degraded.</text>
</comment>
<dbReference type="GO" id="GO:0004810">
    <property type="term" value="F:CCA tRNA nucleotidyltransferase activity"/>
    <property type="evidence" value="ECO:0007669"/>
    <property type="project" value="UniProtKB-EC"/>
</dbReference>
<dbReference type="Proteomes" id="UP000831495">
    <property type="component" value="Chromosome"/>
</dbReference>
<dbReference type="EC" id="2.7.7.72" evidence="11"/>
<evidence type="ECO:0000256" key="4">
    <source>
        <dbReference type="ARBA" id="ARBA00022695"/>
    </source>
</evidence>
<evidence type="ECO:0000256" key="2">
    <source>
        <dbReference type="ARBA" id="ARBA00022679"/>
    </source>
</evidence>
<evidence type="ECO:0000259" key="13">
    <source>
        <dbReference type="Pfam" id="PF12627"/>
    </source>
</evidence>
<dbReference type="InterPro" id="IPR043519">
    <property type="entry name" value="NT_sf"/>
</dbReference>
<comment type="cofactor">
    <cofactor evidence="1 11">
        <name>Mg(2+)</name>
        <dbReference type="ChEBI" id="CHEBI:18420"/>
    </cofactor>
</comment>
<feature type="binding site" evidence="11">
    <location>
        <position position="35"/>
    </location>
    <ligand>
        <name>CTP</name>
        <dbReference type="ChEBI" id="CHEBI:37563"/>
    </ligand>
</feature>
<comment type="catalytic activity">
    <reaction evidence="11">
        <text>a tRNA precursor + 2 CTP + ATP = a tRNA with a 3' CCA end + 3 diphosphate</text>
        <dbReference type="Rhea" id="RHEA:14433"/>
        <dbReference type="Rhea" id="RHEA-COMP:10465"/>
        <dbReference type="Rhea" id="RHEA-COMP:10468"/>
        <dbReference type="ChEBI" id="CHEBI:30616"/>
        <dbReference type="ChEBI" id="CHEBI:33019"/>
        <dbReference type="ChEBI" id="CHEBI:37563"/>
        <dbReference type="ChEBI" id="CHEBI:74896"/>
        <dbReference type="ChEBI" id="CHEBI:83071"/>
        <dbReference type="EC" id="2.7.7.72"/>
    </reaction>
</comment>
<evidence type="ECO:0000256" key="10">
    <source>
        <dbReference type="ARBA" id="ARBA00022884"/>
    </source>
</evidence>
<dbReference type="InterPro" id="IPR050264">
    <property type="entry name" value="Bact_CCA-adding_enz_type3_sf"/>
</dbReference>
<evidence type="ECO:0000259" key="14">
    <source>
        <dbReference type="Pfam" id="PF13735"/>
    </source>
</evidence>
<dbReference type="Gene3D" id="1.10.110.30">
    <property type="match status" value="1"/>
</dbReference>
<dbReference type="Pfam" id="PF13735">
    <property type="entry name" value="tRNA_NucTran2_2"/>
    <property type="match status" value="1"/>
</dbReference>
<dbReference type="Gene3D" id="3.30.460.10">
    <property type="entry name" value="Beta Polymerase, domain 2"/>
    <property type="match status" value="1"/>
</dbReference>
<feature type="binding site" evidence="11">
    <location>
        <position position="45"/>
    </location>
    <ligand>
        <name>Mg(2+)</name>
        <dbReference type="ChEBI" id="CHEBI:18420"/>
    </ligand>
</feature>
<feature type="binding site" evidence="11">
    <location>
        <position position="168"/>
    </location>
    <ligand>
        <name>CTP</name>
        <dbReference type="ChEBI" id="CHEBI:37563"/>
    </ligand>
</feature>
<dbReference type="PANTHER" id="PTHR46173">
    <property type="entry name" value="CCA TRNA NUCLEOTIDYLTRANSFERASE 1, MITOCHONDRIAL"/>
    <property type="match status" value="1"/>
</dbReference>
<feature type="binding site" evidence="11">
    <location>
        <position position="165"/>
    </location>
    <ligand>
        <name>ATP</name>
        <dbReference type="ChEBI" id="CHEBI:30616"/>
    </ligand>
</feature>
<reference evidence="15" key="1">
    <citation type="journal article" date="2022" name="Int. J. Syst. Evol. Microbiol.">
        <title>Apilactobacillus apisilvae sp. nov., Nicolia spurrieriana gen. nov. sp. nov., Bombilactobacillus folatiphilus sp. nov. and Bombilactobacillus thymidiniphilus sp. nov., four new lactic acid bacterial isolates from stingless bees Tetragonula carbonaria and Austroplebeia australis.</title>
        <authorList>
            <person name="Oliphant S.A."/>
            <person name="Watson-Haigh N.S."/>
            <person name="Sumby K.M."/>
            <person name="Gardner J."/>
            <person name="Groom S."/>
            <person name="Jiranek V."/>
        </authorList>
    </citation>
    <scope>NUCLEOTIDE SEQUENCE</scope>
    <source>
        <strain evidence="15">SG4_D2</strain>
    </source>
</reference>
<dbReference type="EMBL" id="CP093366">
    <property type="protein sequence ID" value="UQS82778.1"/>
    <property type="molecule type" value="Genomic_DNA"/>
</dbReference>
<feature type="binding site" evidence="11">
    <location>
        <position position="162"/>
    </location>
    <ligand>
        <name>ATP</name>
        <dbReference type="ChEBI" id="CHEBI:30616"/>
    </ligand>
</feature>
<protein>
    <recommendedName>
        <fullName evidence="11">CCA-adding enzyme</fullName>
        <ecNumber evidence="11">2.7.7.72</ecNumber>
    </recommendedName>
    <alternativeName>
        <fullName evidence="11">CCA tRNA nucleotidyltransferase</fullName>
    </alternativeName>
    <alternativeName>
        <fullName evidence="11">tRNA CCA-pyrophosphorylase</fullName>
    </alternativeName>
    <alternativeName>
        <fullName evidence="11">tRNA adenylyl-/cytidylyl- transferase</fullName>
    </alternativeName>
    <alternativeName>
        <fullName evidence="11">tRNA nucleotidyltransferase</fullName>
    </alternativeName>
    <alternativeName>
        <fullName evidence="11">tRNA-NT</fullName>
    </alternativeName>
</protein>
<feature type="binding site" evidence="11">
    <location>
        <position position="162"/>
    </location>
    <ligand>
        <name>CTP</name>
        <dbReference type="ChEBI" id="CHEBI:37563"/>
    </ligand>
</feature>
<feature type="binding site" evidence="11">
    <location>
        <position position="32"/>
    </location>
    <ligand>
        <name>ATP</name>
        <dbReference type="ChEBI" id="CHEBI:30616"/>
    </ligand>
</feature>
<keyword evidence="7 11" id="KW-0692">RNA repair</keyword>
<keyword evidence="3 11" id="KW-0819">tRNA processing</keyword>
<dbReference type="Pfam" id="PF01743">
    <property type="entry name" value="PolyA_pol"/>
    <property type="match status" value="1"/>
</dbReference>
<comment type="subunit">
    <text evidence="11">Homodimer.</text>
</comment>
<comment type="catalytic activity">
    <reaction evidence="11">
        <text>a tRNA with a 3' CCA end + 2 CTP + ATP = a tRNA with a 3' CCACCA end + 3 diphosphate</text>
        <dbReference type="Rhea" id="RHEA:76235"/>
        <dbReference type="Rhea" id="RHEA-COMP:10468"/>
        <dbReference type="Rhea" id="RHEA-COMP:18655"/>
        <dbReference type="ChEBI" id="CHEBI:30616"/>
        <dbReference type="ChEBI" id="CHEBI:33019"/>
        <dbReference type="ChEBI" id="CHEBI:37563"/>
        <dbReference type="ChEBI" id="CHEBI:83071"/>
        <dbReference type="ChEBI" id="CHEBI:195187"/>
    </reaction>
</comment>
<organism evidence="15 16">
    <name type="scientific">Bombilactobacillus folatiphilus</name>
    <dbReference type="NCBI Taxonomy" id="2923362"/>
    <lineage>
        <taxon>Bacteria</taxon>
        <taxon>Bacillati</taxon>
        <taxon>Bacillota</taxon>
        <taxon>Bacilli</taxon>
        <taxon>Lactobacillales</taxon>
        <taxon>Lactobacillaceae</taxon>
        <taxon>Bombilactobacillus</taxon>
    </lineage>
</organism>
<feature type="binding site" evidence="11">
    <location>
        <position position="35"/>
    </location>
    <ligand>
        <name>ATP</name>
        <dbReference type="ChEBI" id="CHEBI:30616"/>
    </ligand>
</feature>
<comment type="similarity">
    <text evidence="11">Belongs to the tRNA nucleotidyltransferase/poly(A) polymerase family. Bacterial CCA-adding enzyme type 3 subfamily.</text>
</comment>
<feature type="domain" description="Poly A polymerase head" evidence="12">
    <location>
        <begin position="27"/>
        <end position="146"/>
    </location>
</feature>
<evidence type="ECO:0000256" key="7">
    <source>
        <dbReference type="ARBA" id="ARBA00022800"/>
    </source>
</evidence>
<evidence type="ECO:0000256" key="8">
    <source>
        <dbReference type="ARBA" id="ARBA00022840"/>
    </source>
</evidence>
<feature type="binding site" evidence="11">
    <location>
        <position position="32"/>
    </location>
    <ligand>
        <name>CTP</name>
        <dbReference type="ChEBI" id="CHEBI:37563"/>
    </ligand>
</feature>
<dbReference type="SUPFAM" id="SSF81891">
    <property type="entry name" value="Poly A polymerase C-terminal region-like"/>
    <property type="match status" value="1"/>
</dbReference>
<feature type="binding site" evidence="11">
    <location>
        <position position="47"/>
    </location>
    <ligand>
        <name>Mg(2+)</name>
        <dbReference type="ChEBI" id="CHEBI:18420"/>
    </ligand>
</feature>
<comment type="miscellaneous">
    <text evidence="11">A single active site specifically recognizes both ATP and CTP and is responsible for their addition.</text>
</comment>
<gene>
    <name evidence="11" type="primary">cca</name>
    <name evidence="15" type="ORF">MOO45_03820</name>
</gene>
<dbReference type="Gene3D" id="1.10.246.80">
    <property type="match status" value="1"/>
</dbReference>
<keyword evidence="8 11" id="KW-0067">ATP-binding</keyword>
<dbReference type="InterPro" id="IPR032810">
    <property type="entry name" value="CCA-adding_enz_C"/>
</dbReference>
<dbReference type="InterPro" id="IPR023068">
    <property type="entry name" value="CCA-adding_enz_firmicutes"/>
</dbReference>
<feature type="domain" description="tRNA nucleotidyltransferase/poly(A) polymerase RNA and SrmB- binding" evidence="13">
    <location>
        <begin position="174"/>
        <end position="232"/>
    </location>
</feature>
<evidence type="ECO:0000256" key="11">
    <source>
        <dbReference type="HAMAP-Rule" id="MF_01263"/>
    </source>
</evidence>
<keyword evidence="16" id="KW-1185">Reference proteome</keyword>
<accession>A0ABY4PAS8</accession>
<feature type="binding site" evidence="11">
    <location>
        <position position="168"/>
    </location>
    <ligand>
        <name>ATP</name>
        <dbReference type="ChEBI" id="CHEBI:30616"/>
    </ligand>
</feature>
<keyword evidence="2 11" id="KW-0808">Transferase</keyword>
<dbReference type="PANTHER" id="PTHR46173:SF1">
    <property type="entry name" value="CCA TRNA NUCLEOTIDYLTRANSFERASE 1, MITOCHONDRIAL"/>
    <property type="match status" value="1"/>
</dbReference>
<dbReference type="HAMAP" id="MF_01263">
    <property type="entry name" value="CCA_bact_type3"/>
    <property type="match status" value="1"/>
</dbReference>
<dbReference type="InterPro" id="IPR032828">
    <property type="entry name" value="PolyA_RNA-bd"/>
</dbReference>
<sequence length="400" mass="45417">MIIEHFPMALQAAIPILEKINAAGFEAYFVGGCVRDTLLDHQIHDVDLATSAYPQEVKMLFPHTADTGIEHGTVTIITDEQNYEITTFRTESGYQDYRRPQHVEFVRSLTEDLKRRDFTINALAMRTDGQVIDLFGGVQDLSQKKIKAVGQAAERFHEDALRMVRAVRFQAQLGFEIESQTKMGIQLNALLLKKIAVERIRDEWLKLMQGRAWQAGLTTMLQTKLYQYCPQLIAEDLNGLLKLPAVKLSSEKQVWTLVCWCLQFSEQRIKTVLKSWKTANDVQKIVLASVNLLNQAEVTAWNLYQASPGVVTNCLAILNLLGKTTLANELQQQYEQLPIKNVRELAVNGRDLMSELKMPAGPQLGQTLLWIQQQVVAQQLVNQKAVIINELKNRYAQRGR</sequence>
<evidence type="ECO:0000256" key="1">
    <source>
        <dbReference type="ARBA" id="ARBA00001946"/>
    </source>
</evidence>
<keyword evidence="6 11" id="KW-0547">Nucleotide-binding</keyword>
<feature type="binding site" evidence="11">
    <location>
        <position position="116"/>
    </location>
    <ligand>
        <name>CTP</name>
        <dbReference type="ChEBI" id="CHEBI:37563"/>
    </ligand>
</feature>
<evidence type="ECO:0000313" key="15">
    <source>
        <dbReference type="EMBL" id="UQS82778.1"/>
    </source>
</evidence>
<dbReference type="RefSeq" id="WP_249515056.1">
    <property type="nucleotide sequence ID" value="NZ_CP093366.1"/>
</dbReference>
<feature type="binding site" evidence="11">
    <location>
        <position position="159"/>
    </location>
    <ligand>
        <name>ATP</name>
        <dbReference type="ChEBI" id="CHEBI:30616"/>
    </ligand>
</feature>
<feature type="binding site" evidence="11">
    <location>
        <position position="165"/>
    </location>
    <ligand>
        <name>CTP</name>
        <dbReference type="ChEBI" id="CHEBI:37563"/>
    </ligand>
</feature>
<name>A0ABY4PAS8_9LACO</name>
<keyword evidence="9 11" id="KW-0460">Magnesium</keyword>
<dbReference type="CDD" id="cd05398">
    <property type="entry name" value="NT_ClassII-CCAase"/>
    <property type="match status" value="1"/>
</dbReference>
<evidence type="ECO:0000256" key="6">
    <source>
        <dbReference type="ARBA" id="ARBA00022741"/>
    </source>
</evidence>
<evidence type="ECO:0000313" key="16">
    <source>
        <dbReference type="Proteomes" id="UP000831495"/>
    </source>
</evidence>
<dbReference type="SUPFAM" id="SSF81301">
    <property type="entry name" value="Nucleotidyltransferase"/>
    <property type="match status" value="1"/>
</dbReference>
<dbReference type="Gene3D" id="1.20.58.560">
    <property type="match status" value="1"/>
</dbReference>
<feature type="binding site" evidence="11">
    <location>
        <position position="116"/>
    </location>
    <ligand>
        <name>ATP</name>
        <dbReference type="ChEBI" id="CHEBI:30616"/>
    </ligand>
</feature>
<feature type="binding site" evidence="11">
    <location>
        <position position="159"/>
    </location>
    <ligand>
        <name>CTP</name>
        <dbReference type="ChEBI" id="CHEBI:37563"/>
    </ligand>
</feature>
<feature type="domain" description="CCA-adding enzyme C-terminal" evidence="14">
    <location>
        <begin position="247"/>
        <end position="389"/>
    </location>
</feature>
<evidence type="ECO:0000259" key="12">
    <source>
        <dbReference type="Pfam" id="PF01743"/>
    </source>
</evidence>
<keyword evidence="5 11" id="KW-0479">Metal-binding</keyword>
<dbReference type="InterPro" id="IPR002646">
    <property type="entry name" value="PolA_pol_head_dom"/>
</dbReference>
<evidence type="ECO:0000256" key="9">
    <source>
        <dbReference type="ARBA" id="ARBA00022842"/>
    </source>
</evidence>
<evidence type="ECO:0000256" key="3">
    <source>
        <dbReference type="ARBA" id="ARBA00022694"/>
    </source>
</evidence>
<dbReference type="NCBIfam" id="NF009814">
    <property type="entry name" value="PRK13299.1"/>
    <property type="match status" value="1"/>
</dbReference>
<evidence type="ECO:0000256" key="5">
    <source>
        <dbReference type="ARBA" id="ARBA00022723"/>
    </source>
</evidence>